<protein>
    <submittedName>
        <fullName evidence="2">Small membrane protein</fullName>
    </submittedName>
</protein>
<keyword evidence="1" id="KW-1133">Transmembrane helix</keyword>
<keyword evidence="1" id="KW-0812">Transmembrane</keyword>
<reference evidence="2 3" key="1">
    <citation type="journal article" date="2011" name="Front. Microbiol.">
        <title>Genomic signatures of strain selection and enhancement in Bacillus atrophaeus var. globigii, a historical biowarfare simulant.</title>
        <authorList>
            <person name="Gibbons H.S."/>
            <person name="Broomall S.M."/>
            <person name="McNew L.A."/>
            <person name="Daligault H."/>
            <person name="Chapman C."/>
            <person name="Bruce D."/>
            <person name="Karavis M."/>
            <person name="Krepps M."/>
            <person name="McGregor P.A."/>
            <person name="Hong C."/>
            <person name="Park K.H."/>
            <person name="Akmal A."/>
            <person name="Feldman A."/>
            <person name="Lin J.S."/>
            <person name="Chang W.E."/>
            <person name="Higgs B.W."/>
            <person name="Demirev P."/>
            <person name="Lindquist J."/>
            <person name="Liem A."/>
            <person name="Fochler E."/>
            <person name="Read T.D."/>
            <person name="Tapia R."/>
            <person name="Johnson S."/>
            <person name="Bishop-Lilly K.A."/>
            <person name="Detter C."/>
            <person name="Han C."/>
            <person name="Sozhamannan S."/>
            <person name="Rosenzweig C.N."/>
            <person name="Skowronski E.W."/>
        </authorList>
    </citation>
    <scope>NUCLEOTIDE SEQUENCE [LARGE SCALE GENOMIC DNA]</scope>
    <source>
        <strain evidence="2 3">1942</strain>
    </source>
</reference>
<gene>
    <name evidence="2" type="ordered locus">BATR1942_04580</name>
</gene>
<sequence>MKELTIFITELINRFHDVFISLCEMLGLNLTDKQMHFWVIGLFGILFFGLTQAVFKWLSKWSVTALSFIYTLTVLFVIVFAIELQQKVTGRGNMEFQDAAEGLKGFLIFFIILMILKGLLASVKKVFKGGAAKNTDRHSRFRR</sequence>
<evidence type="ECO:0000256" key="1">
    <source>
        <dbReference type="SAM" id="Phobius"/>
    </source>
</evidence>
<evidence type="ECO:0000313" key="3">
    <source>
        <dbReference type="Proteomes" id="UP000006867"/>
    </source>
</evidence>
<keyword evidence="1" id="KW-0472">Membrane</keyword>
<organism evidence="2 3">
    <name type="scientific">Bacillus atrophaeus (strain 1942)</name>
    <dbReference type="NCBI Taxonomy" id="720555"/>
    <lineage>
        <taxon>Bacteria</taxon>
        <taxon>Bacillati</taxon>
        <taxon>Bacillota</taxon>
        <taxon>Bacilli</taxon>
        <taxon>Bacillales</taxon>
        <taxon>Bacillaceae</taxon>
        <taxon>Bacillus</taxon>
    </lineage>
</organism>
<keyword evidence="3" id="KW-1185">Reference proteome</keyword>
<feature type="transmembrane region" description="Helical" evidence="1">
    <location>
        <begin position="35"/>
        <end position="55"/>
    </location>
</feature>
<dbReference type="EMBL" id="CP002207">
    <property type="protein sequence ID" value="ADP31870.1"/>
    <property type="molecule type" value="Genomic_DNA"/>
</dbReference>
<name>A0ABM5LVH1_BACA1</name>
<feature type="transmembrane region" description="Helical" evidence="1">
    <location>
        <begin position="62"/>
        <end position="82"/>
    </location>
</feature>
<accession>A0ABM5LVH1</accession>
<proteinExistence type="predicted"/>
<evidence type="ECO:0000313" key="2">
    <source>
        <dbReference type="EMBL" id="ADP31870.1"/>
    </source>
</evidence>
<dbReference type="Proteomes" id="UP000006867">
    <property type="component" value="Chromosome"/>
</dbReference>
<feature type="transmembrane region" description="Helical" evidence="1">
    <location>
        <begin position="102"/>
        <end position="120"/>
    </location>
</feature>
<dbReference type="RefSeq" id="WP_003327315.1">
    <property type="nucleotide sequence ID" value="NC_014639.1"/>
</dbReference>